<name>A0A939DQI2_9ALTE</name>
<keyword evidence="1" id="KW-1133">Transmembrane helix</keyword>
<reference evidence="2" key="1">
    <citation type="submission" date="2021-03" db="EMBL/GenBank/DDBJ databases">
        <title>novel species isolated from a fishpond in China.</title>
        <authorList>
            <person name="Lu H."/>
            <person name="Cai Z."/>
        </authorList>
    </citation>
    <scope>NUCLEOTIDE SEQUENCE</scope>
    <source>
        <strain evidence="2">JCM 30855</strain>
    </source>
</reference>
<keyword evidence="1" id="KW-0812">Transmembrane</keyword>
<evidence type="ECO:0008006" key="4">
    <source>
        <dbReference type="Google" id="ProtNLM"/>
    </source>
</evidence>
<accession>A0A939DQI2</accession>
<sequence>MSKQSVSDNNLLRWIMQIAVVTVFAVLMAVFIWYLQDSEPDIKQATMDLLADEMAKSVVSAKWQWEAEGRPARIVQVRYDKVTGKEVDRSPIPMSHLGWPRVEPNAQGCGDLWRAVLNQPLQIHSFKVYAEYFDGVEMSGKALDSTCRFRLSTGPSFDYRIYMGQVVK</sequence>
<dbReference type="EMBL" id="JAFKCV010000006">
    <property type="protein sequence ID" value="MBN7826061.1"/>
    <property type="molecule type" value="Genomic_DNA"/>
</dbReference>
<evidence type="ECO:0000256" key="1">
    <source>
        <dbReference type="SAM" id="Phobius"/>
    </source>
</evidence>
<keyword evidence="1" id="KW-0472">Membrane</keyword>
<gene>
    <name evidence="2" type="ORF">J0A66_12555</name>
</gene>
<evidence type="ECO:0000313" key="3">
    <source>
        <dbReference type="Proteomes" id="UP000664654"/>
    </source>
</evidence>
<keyword evidence="3" id="KW-1185">Reference proteome</keyword>
<dbReference type="Proteomes" id="UP000664654">
    <property type="component" value="Unassembled WGS sequence"/>
</dbReference>
<dbReference type="RefSeq" id="WP_206574166.1">
    <property type="nucleotide sequence ID" value="NZ_JAFKCV010000006.1"/>
</dbReference>
<dbReference type="AlphaFoldDB" id="A0A939DQI2"/>
<comment type="caution">
    <text evidence="2">The sequence shown here is derived from an EMBL/GenBank/DDBJ whole genome shotgun (WGS) entry which is preliminary data.</text>
</comment>
<proteinExistence type="predicted"/>
<feature type="transmembrane region" description="Helical" evidence="1">
    <location>
        <begin position="12"/>
        <end position="35"/>
    </location>
</feature>
<evidence type="ECO:0000313" key="2">
    <source>
        <dbReference type="EMBL" id="MBN7826061.1"/>
    </source>
</evidence>
<protein>
    <recommendedName>
        <fullName evidence="4">MSHA biogenesis protein MshF</fullName>
    </recommendedName>
</protein>
<organism evidence="2 3">
    <name type="scientific">Bowmanella dokdonensis</name>
    <dbReference type="NCBI Taxonomy" id="751969"/>
    <lineage>
        <taxon>Bacteria</taxon>
        <taxon>Pseudomonadati</taxon>
        <taxon>Pseudomonadota</taxon>
        <taxon>Gammaproteobacteria</taxon>
        <taxon>Alteromonadales</taxon>
        <taxon>Alteromonadaceae</taxon>
        <taxon>Bowmanella</taxon>
    </lineage>
</organism>